<evidence type="ECO:0000313" key="3">
    <source>
        <dbReference type="EMBL" id="KAH0625393.1"/>
    </source>
</evidence>
<gene>
    <name evidence="3" type="ORF">JD844_014879</name>
</gene>
<evidence type="ECO:0000259" key="2">
    <source>
        <dbReference type="Pfam" id="PF08385"/>
    </source>
</evidence>
<feature type="signal peptide" evidence="1">
    <location>
        <begin position="1"/>
        <end position="18"/>
    </location>
</feature>
<dbReference type="InterPro" id="IPR026983">
    <property type="entry name" value="DHC"/>
</dbReference>
<dbReference type="PANTHER" id="PTHR22878">
    <property type="entry name" value="DYNEIN HEAVY CHAIN 6, AXONEMAL-LIKE-RELATED"/>
    <property type="match status" value="1"/>
</dbReference>
<dbReference type="EMBL" id="JAIPUX010001211">
    <property type="protein sequence ID" value="KAH0625393.1"/>
    <property type="molecule type" value="Genomic_DNA"/>
</dbReference>
<feature type="domain" description="Dynein heavy chain tail" evidence="2">
    <location>
        <begin position="22"/>
        <end position="279"/>
    </location>
</feature>
<dbReference type="PANTHER" id="PTHR22878:SF63">
    <property type="entry name" value="DYNEIN AXONEMAL HEAVY CHAIN 10"/>
    <property type="match status" value="1"/>
</dbReference>
<keyword evidence="4" id="KW-1185">Reference proteome</keyword>
<keyword evidence="1" id="KW-0732">Signal</keyword>
<protein>
    <recommendedName>
        <fullName evidence="2">Dynein heavy chain tail domain-containing protein</fullName>
    </recommendedName>
</protein>
<evidence type="ECO:0000256" key="1">
    <source>
        <dbReference type="SAM" id="SignalP"/>
    </source>
</evidence>
<reference evidence="3 4" key="1">
    <citation type="journal article" date="2022" name="Gigascience">
        <title>A chromosome-level genome assembly and annotation of the desert horned lizard, Phrynosoma platyrhinos, provides insight into chromosomal rearrangements among reptiles.</title>
        <authorList>
            <person name="Koochekian N."/>
            <person name="Ascanio A."/>
            <person name="Farleigh K."/>
            <person name="Card D.C."/>
            <person name="Schield D.R."/>
            <person name="Castoe T.A."/>
            <person name="Jezkova T."/>
        </authorList>
    </citation>
    <scope>NUCLEOTIDE SEQUENCE [LARGE SCALE GENOMIC DNA]</scope>
    <source>
        <strain evidence="3">NK-2021</strain>
    </source>
</reference>
<comment type="caution">
    <text evidence="3">The sequence shown here is derived from an EMBL/GenBank/DDBJ whole genome shotgun (WGS) entry which is preliminary data.</text>
</comment>
<dbReference type="Proteomes" id="UP000826234">
    <property type="component" value="Unassembled WGS sequence"/>
</dbReference>
<sequence>MKTCTLLLCAHLDFTIFASNPKNLTHGTSFSIVLDTIPSLMNALRMVWIISRHYNKDERMIPLMERIAWEISARVCKVVDLRTLFKYVGEDRQLAKIKMKEAKRTLEIWKESYFDIRAKIEASGRDARWEFDRKRLFERTDYMAIICQDLFNVLQVIEEFYNIFGPELKSVTGDPKRIDEVLQRVDGLVRPMEILTFDPFNIRCATHWKIVMEDFKLEVADIEKEAKSFIDESFKTLRSAEAAFDMLLNFKHIRSREAINKQMMMKFSDILVQYCKEVFCFSS</sequence>
<dbReference type="Pfam" id="PF08385">
    <property type="entry name" value="DHC_N1"/>
    <property type="match status" value="1"/>
</dbReference>
<accession>A0ABQ7T712</accession>
<feature type="chain" id="PRO_5046183553" description="Dynein heavy chain tail domain-containing protein" evidence="1">
    <location>
        <begin position="19"/>
        <end position="283"/>
    </location>
</feature>
<dbReference type="InterPro" id="IPR013594">
    <property type="entry name" value="Dynein_heavy_tail"/>
</dbReference>
<evidence type="ECO:0000313" key="4">
    <source>
        <dbReference type="Proteomes" id="UP000826234"/>
    </source>
</evidence>
<proteinExistence type="predicted"/>
<name>A0ABQ7T712_PHRPL</name>
<organism evidence="3 4">
    <name type="scientific">Phrynosoma platyrhinos</name>
    <name type="common">Desert horned lizard</name>
    <dbReference type="NCBI Taxonomy" id="52577"/>
    <lineage>
        <taxon>Eukaryota</taxon>
        <taxon>Metazoa</taxon>
        <taxon>Chordata</taxon>
        <taxon>Craniata</taxon>
        <taxon>Vertebrata</taxon>
        <taxon>Euteleostomi</taxon>
        <taxon>Lepidosauria</taxon>
        <taxon>Squamata</taxon>
        <taxon>Bifurcata</taxon>
        <taxon>Unidentata</taxon>
        <taxon>Episquamata</taxon>
        <taxon>Toxicofera</taxon>
        <taxon>Iguania</taxon>
        <taxon>Phrynosomatidae</taxon>
        <taxon>Phrynosomatinae</taxon>
        <taxon>Phrynosoma</taxon>
    </lineage>
</organism>